<dbReference type="Proteomes" id="UP000004814">
    <property type="component" value="Unassembled WGS sequence"/>
</dbReference>
<dbReference type="AlphaFoldDB" id="B1SXR6"/>
<protein>
    <submittedName>
        <fullName evidence="1">Uncharacterized protein</fullName>
    </submittedName>
</protein>
<accession>B1SXR6</accession>
<dbReference type="EMBL" id="ABLK01000005">
    <property type="protein sequence ID" value="EDT43933.1"/>
    <property type="molecule type" value="Genomic_DNA"/>
</dbReference>
<comment type="caution">
    <text evidence="1">The sequence shown here is derived from an EMBL/GenBank/DDBJ whole genome shotgun (WGS) entry which is preliminary data.</text>
</comment>
<evidence type="ECO:0000313" key="2">
    <source>
        <dbReference type="Proteomes" id="UP000004814"/>
    </source>
</evidence>
<proteinExistence type="predicted"/>
<sequence length="217" mass="24849">MGQPFLQYRTGSSRFQSRWKRSCRILAMEPRRFSAVAQVPVALCAQNRFSRCLLDTCVMQNPGRIPIGYEYFRSNTGRVGRIVHQRHPTSARCSWQAGRVRVWVITQPSPQHGHRPYHRDQQKTNSPVQFEISGQTRDARSAWVACAGLRAPDCLVPNQVYQSPHLATWQRSTGVPPWIRGLGGHTQCARKSRLLSPPKARFHNGRIHFRAPICSRR</sequence>
<organism evidence="1 2">
    <name type="scientific">Burkholderia ambifaria MEX-5</name>
    <dbReference type="NCBI Taxonomy" id="396597"/>
    <lineage>
        <taxon>Bacteria</taxon>
        <taxon>Pseudomonadati</taxon>
        <taxon>Pseudomonadota</taxon>
        <taxon>Betaproteobacteria</taxon>
        <taxon>Burkholderiales</taxon>
        <taxon>Burkholderiaceae</taxon>
        <taxon>Burkholderia</taxon>
        <taxon>Burkholderia cepacia complex</taxon>
    </lineage>
</organism>
<evidence type="ECO:0000313" key="1">
    <source>
        <dbReference type="EMBL" id="EDT43933.1"/>
    </source>
</evidence>
<dbReference type="PATRIC" id="fig|396597.7.peg.8194"/>
<name>B1SXR6_9BURK</name>
<gene>
    <name evidence="1" type="ORF">BamMEX5DRAFT_0332</name>
</gene>
<reference evidence="1 2" key="1">
    <citation type="submission" date="2008-03" db="EMBL/GenBank/DDBJ databases">
        <title>Sequencing of the draft genome and assembly of Burkholderia ambifaria MEX-5.</title>
        <authorList>
            <consortium name="US DOE Joint Genome Institute (JGI-PGF)"/>
            <person name="Copeland A."/>
            <person name="Lucas S."/>
            <person name="Lapidus A."/>
            <person name="Glavina del Rio T."/>
            <person name="Dalin E."/>
            <person name="Tice H."/>
            <person name="Bruce D."/>
            <person name="Goodwin L."/>
            <person name="Pitluck S."/>
            <person name="Larimer F."/>
            <person name="Land M.L."/>
            <person name="Hauser L."/>
            <person name="Tiedje J."/>
            <person name="Richardson P."/>
        </authorList>
    </citation>
    <scope>NUCLEOTIDE SEQUENCE [LARGE SCALE GENOMIC DNA]</scope>
    <source>
        <strain evidence="1 2">MEX-5</strain>
    </source>
</reference>